<dbReference type="HOGENOM" id="CLU_2740294_0_0_1"/>
<gene>
    <name evidence="1" type="ORF">M413DRAFT_447125</name>
</gene>
<dbReference type="Proteomes" id="UP000053424">
    <property type="component" value="Unassembled WGS sequence"/>
</dbReference>
<keyword evidence="2" id="KW-1185">Reference proteome</keyword>
<protein>
    <submittedName>
        <fullName evidence="1">Uncharacterized protein</fullName>
    </submittedName>
</protein>
<name>A0A0C3C7X7_HEBCY</name>
<reference evidence="1 2" key="1">
    <citation type="submission" date="2014-04" db="EMBL/GenBank/DDBJ databases">
        <authorList>
            <consortium name="DOE Joint Genome Institute"/>
            <person name="Kuo A."/>
            <person name="Gay G."/>
            <person name="Dore J."/>
            <person name="Kohler A."/>
            <person name="Nagy L.G."/>
            <person name="Floudas D."/>
            <person name="Copeland A."/>
            <person name="Barry K.W."/>
            <person name="Cichocki N."/>
            <person name="Veneault-Fourrey C."/>
            <person name="LaButti K."/>
            <person name="Lindquist E.A."/>
            <person name="Lipzen A."/>
            <person name="Lundell T."/>
            <person name="Morin E."/>
            <person name="Murat C."/>
            <person name="Sun H."/>
            <person name="Tunlid A."/>
            <person name="Henrissat B."/>
            <person name="Grigoriev I.V."/>
            <person name="Hibbett D.S."/>
            <person name="Martin F."/>
            <person name="Nordberg H.P."/>
            <person name="Cantor M.N."/>
            <person name="Hua S.X."/>
        </authorList>
    </citation>
    <scope>NUCLEOTIDE SEQUENCE [LARGE SCALE GENOMIC DNA]</scope>
    <source>
        <strain evidence="2">h7</strain>
    </source>
</reference>
<sequence length="71" mass="7944">MWAGLLYPIPPFPLLTTSPRFNPDFIPPAKWENGHRNPRPAGRLEIPWFHVTAYILGHVPNSAGEICLTGP</sequence>
<organism evidence="1 2">
    <name type="scientific">Hebeloma cylindrosporum</name>
    <dbReference type="NCBI Taxonomy" id="76867"/>
    <lineage>
        <taxon>Eukaryota</taxon>
        <taxon>Fungi</taxon>
        <taxon>Dikarya</taxon>
        <taxon>Basidiomycota</taxon>
        <taxon>Agaricomycotina</taxon>
        <taxon>Agaricomycetes</taxon>
        <taxon>Agaricomycetidae</taxon>
        <taxon>Agaricales</taxon>
        <taxon>Agaricineae</taxon>
        <taxon>Hymenogastraceae</taxon>
        <taxon>Hebeloma</taxon>
    </lineage>
</organism>
<proteinExistence type="predicted"/>
<evidence type="ECO:0000313" key="1">
    <source>
        <dbReference type="EMBL" id="KIM39661.1"/>
    </source>
</evidence>
<accession>A0A0C3C7X7</accession>
<dbReference type="EMBL" id="KN831785">
    <property type="protein sequence ID" value="KIM39661.1"/>
    <property type="molecule type" value="Genomic_DNA"/>
</dbReference>
<dbReference type="AlphaFoldDB" id="A0A0C3C7X7"/>
<evidence type="ECO:0000313" key="2">
    <source>
        <dbReference type="Proteomes" id="UP000053424"/>
    </source>
</evidence>
<reference evidence="2" key="2">
    <citation type="submission" date="2015-01" db="EMBL/GenBank/DDBJ databases">
        <title>Evolutionary Origins and Diversification of the Mycorrhizal Mutualists.</title>
        <authorList>
            <consortium name="DOE Joint Genome Institute"/>
            <consortium name="Mycorrhizal Genomics Consortium"/>
            <person name="Kohler A."/>
            <person name="Kuo A."/>
            <person name="Nagy L.G."/>
            <person name="Floudas D."/>
            <person name="Copeland A."/>
            <person name="Barry K.W."/>
            <person name="Cichocki N."/>
            <person name="Veneault-Fourrey C."/>
            <person name="LaButti K."/>
            <person name="Lindquist E.A."/>
            <person name="Lipzen A."/>
            <person name="Lundell T."/>
            <person name="Morin E."/>
            <person name="Murat C."/>
            <person name="Riley R."/>
            <person name="Ohm R."/>
            <person name="Sun H."/>
            <person name="Tunlid A."/>
            <person name="Henrissat B."/>
            <person name="Grigoriev I.V."/>
            <person name="Hibbett D.S."/>
            <person name="Martin F."/>
        </authorList>
    </citation>
    <scope>NUCLEOTIDE SEQUENCE [LARGE SCALE GENOMIC DNA]</scope>
    <source>
        <strain evidence="2">h7</strain>
    </source>
</reference>